<evidence type="ECO:0000256" key="7">
    <source>
        <dbReference type="ARBA" id="ARBA00023136"/>
    </source>
</evidence>
<evidence type="ECO:0000313" key="10">
    <source>
        <dbReference type="Proteomes" id="UP000265419"/>
    </source>
</evidence>
<proteinExistence type="inferred from homology"/>
<evidence type="ECO:0000256" key="4">
    <source>
        <dbReference type="ARBA" id="ARBA00022475"/>
    </source>
</evidence>
<evidence type="ECO:0000256" key="2">
    <source>
        <dbReference type="ARBA" id="ARBA00009212"/>
    </source>
</evidence>
<dbReference type="Pfam" id="PF04066">
    <property type="entry name" value="MrpF_PhaF"/>
    <property type="match status" value="1"/>
</dbReference>
<feature type="transmembrane region" description="Helical" evidence="8">
    <location>
        <begin position="34"/>
        <end position="54"/>
    </location>
</feature>
<gene>
    <name evidence="9" type="ORF">DWB68_12090</name>
</gene>
<evidence type="ECO:0000256" key="5">
    <source>
        <dbReference type="ARBA" id="ARBA00022692"/>
    </source>
</evidence>
<keyword evidence="5 8" id="KW-0812">Transmembrane</keyword>
<evidence type="ECO:0000256" key="6">
    <source>
        <dbReference type="ARBA" id="ARBA00022989"/>
    </source>
</evidence>
<comment type="subcellular location">
    <subcellularLocation>
        <location evidence="1">Cell membrane</location>
        <topology evidence="1">Multi-pass membrane protein</topology>
    </subcellularLocation>
</comment>
<keyword evidence="6 8" id="KW-1133">Transmembrane helix</keyword>
<evidence type="ECO:0000256" key="3">
    <source>
        <dbReference type="ARBA" id="ARBA00022448"/>
    </source>
</evidence>
<accession>A0A399JBG3</accession>
<dbReference type="PANTHER" id="PTHR34702:SF1">
    <property type="entry name" value="NA(+)_H(+) ANTIPORTER SUBUNIT F"/>
    <property type="match status" value="1"/>
</dbReference>
<comment type="similarity">
    <text evidence="2">Belongs to the CPA3 antiporters (TC 2.A.63) subunit F family.</text>
</comment>
<name>A0A399JBG3_9MICC</name>
<comment type="caution">
    <text evidence="9">The sequence shown here is derived from an EMBL/GenBank/DDBJ whole genome shotgun (WGS) entry which is preliminary data.</text>
</comment>
<feature type="transmembrane region" description="Helical" evidence="8">
    <location>
        <begin position="61"/>
        <end position="83"/>
    </location>
</feature>
<keyword evidence="3" id="KW-0813">Transport</keyword>
<organism evidence="9 10">
    <name type="scientific">Galactobacter valiniphilus</name>
    <dbReference type="NCBI Taxonomy" id="2676122"/>
    <lineage>
        <taxon>Bacteria</taxon>
        <taxon>Bacillati</taxon>
        <taxon>Actinomycetota</taxon>
        <taxon>Actinomycetes</taxon>
        <taxon>Micrococcales</taxon>
        <taxon>Micrococcaceae</taxon>
        <taxon>Galactobacter</taxon>
    </lineage>
</organism>
<dbReference type="InterPro" id="IPR007208">
    <property type="entry name" value="MrpF/PhaF-like"/>
</dbReference>
<dbReference type="EMBL" id="QQXK01000025">
    <property type="protein sequence ID" value="RII41569.1"/>
    <property type="molecule type" value="Genomic_DNA"/>
</dbReference>
<evidence type="ECO:0000256" key="1">
    <source>
        <dbReference type="ARBA" id="ARBA00004651"/>
    </source>
</evidence>
<dbReference type="GO" id="GO:0015385">
    <property type="term" value="F:sodium:proton antiporter activity"/>
    <property type="evidence" value="ECO:0007669"/>
    <property type="project" value="TreeGrafter"/>
</dbReference>
<dbReference type="Proteomes" id="UP000265419">
    <property type="component" value="Unassembled WGS sequence"/>
</dbReference>
<reference evidence="9 10" key="1">
    <citation type="submission" date="2018-07" db="EMBL/GenBank/DDBJ databases">
        <title>Arthrobacter sp. nov., isolated from raw cow's milk with high bacterial count.</title>
        <authorList>
            <person name="Hahne J."/>
            <person name="Isele D."/>
            <person name="Lipski A."/>
        </authorList>
    </citation>
    <scope>NUCLEOTIDE SEQUENCE [LARGE SCALE GENOMIC DNA]</scope>
    <source>
        <strain evidence="9 10">JZ R-35</strain>
    </source>
</reference>
<keyword evidence="10" id="KW-1185">Reference proteome</keyword>
<dbReference type="RefSeq" id="WP_119425374.1">
    <property type="nucleotide sequence ID" value="NZ_QQXK01000025.1"/>
</dbReference>
<sequence length="88" mass="9193">MMTVVVWVCGALLSLAAAAAIWRIMRGPSLLDRMLAADVLLVIVGSALLVHAAMTKDLSNIVFVLIMAIAGFLGSVTVARTVAAREQG</sequence>
<evidence type="ECO:0000256" key="8">
    <source>
        <dbReference type="SAM" id="Phobius"/>
    </source>
</evidence>
<keyword evidence="7 8" id="KW-0472">Membrane</keyword>
<protein>
    <submittedName>
        <fullName evidence="9">Cation:proton antiporter</fullName>
    </submittedName>
</protein>
<dbReference type="GO" id="GO:0005886">
    <property type="term" value="C:plasma membrane"/>
    <property type="evidence" value="ECO:0007669"/>
    <property type="project" value="UniProtKB-SubCell"/>
</dbReference>
<evidence type="ECO:0000313" key="9">
    <source>
        <dbReference type="EMBL" id="RII41569.1"/>
    </source>
</evidence>
<dbReference type="PANTHER" id="PTHR34702">
    <property type="entry name" value="NA(+)/H(+) ANTIPORTER SUBUNIT F1"/>
    <property type="match status" value="1"/>
</dbReference>
<dbReference type="AlphaFoldDB" id="A0A399JBG3"/>
<keyword evidence="4" id="KW-1003">Cell membrane</keyword>